<dbReference type="GO" id="GO:0005524">
    <property type="term" value="F:ATP binding"/>
    <property type="evidence" value="ECO:0007669"/>
    <property type="project" value="UniProtKB-KW"/>
</dbReference>
<reference evidence="5" key="1">
    <citation type="submission" date="2022-11" db="UniProtKB">
        <authorList>
            <consortium name="WormBaseParasite"/>
        </authorList>
    </citation>
    <scope>IDENTIFICATION</scope>
</reference>
<dbReference type="OMA" id="AFKNDEG"/>
<dbReference type="Gene3D" id="3.40.50.300">
    <property type="entry name" value="P-loop containing nucleotide triphosphate hydrolases"/>
    <property type="match status" value="1"/>
</dbReference>
<evidence type="ECO:0000313" key="4">
    <source>
        <dbReference type="Proteomes" id="UP000887565"/>
    </source>
</evidence>
<dbReference type="FunFam" id="3.40.50.300:FF:003492">
    <property type="entry name" value="AGAP012735-PA"/>
    <property type="match status" value="1"/>
</dbReference>
<evidence type="ECO:0000256" key="2">
    <source>
        <dbReference type="ARBA" id="ARBA00022840"/>
    </source>
</evidence>
<keyword evidence="1" id="KW-0547">Nucleotide-binding</keyword>
<dbReference type="SUPFAM" id="SSF52540">
    <property type="entry name" value="P-loop containing nucleoside triphosphate hydrolases"/>
    <property type="match status" value="1"/>
</dbReference>
<organism evidence="4 5">
    <name type="scientific">Romanomermis culicivorax</name>
    <name type="common">Nematode worm</name>
    <dbReference type="NCBI Taxonomy" id="13658"/>
    <lineage>
        <taxon>Eukaryota</taxon>
        <taxon>Metazoa</taxon>
        <taxon>Ecdysozoa</taxon>
        <taxon>Nematoda</taxon>
        <taxon>Enoplea</taxon>
        <taxon>Dorylaimia</taxon>
        <taxon>Mermithida</taxon>
        <taxon>Mermithoidea</taxon>
        <taxon>Mermithidae</taxon>
        <taxon>Romanomermis</taxon>
    </lineage>
</organism>
<dbReference type="Proteomes" id="UP000887565">
    <property type="component" value="Unplaced"/>
</dbReference>
<dbReference type="Pfam" id="PF00005">
    <property type="entry name" value="ABC_tran"/>
    <property type="match status" value="1"/>
</dbReference>
<proteinExistence type="predicted"/>
<name>A0A915J7N9_ROMCU</name>
<evidence type="ECO:0000313" key="5">
    <source>
        <dbReference type="WBParaSite" id="nRc.2.0.1.t22478-RA"/>
    </source>
</evidence>
<dbReference type="WBParaSite" id="nRc.2.0.1.t22478-RA">
    <property type="protein sequence ID" value="nRc.2.0.1.t22478-RA"/>
    <property type="gene ID" value="nRc.2.0.1.g22478"/>
</dbReference>
<sequence>MDEYKEVPERANEEEDANFLSRILFFAFKNDEGLAFTIQEGGANLSVGQRQLICLARALLRRNKIIVVDEATANVDLHTDKLIQHTIRAQFRDCTVLTIAHRIDTIIDYTKIVVMNDGQIAEMGPPAVLLAKEDGAFATLCRESRKNLQQ</sequence>
<accession>A0A915J7N9</accession>
<dbReference type="InterPro" id="IPR003439">
    <property type="entry name" value="ABC_transporter-like_ATP-bd"/>
</dbReference>
<keyword evidence="2" id="KW-0067">ATP-binding</keyword>
<dbReference type="GO" id="GO:0016020">
    <property type="term" value="C:membrane"/>
    <property type="evidence" value="ECO:0007669"/>
    <property type="project" value="TreeGrafter"/>
</dbReference>
<evidence type="ECO:0000259" key="3">
    <source>
        <dbReference type="Pfam" id="PF00005"/>
    </source>
</evidence>
<protein>
    <submittedName>
        <fullName evidence="5">ABC transporter domain-containing protein</fullName>
    </submittedName>
</protein>
<dbReference type="GO" id="GO:0016887">
    <property type="term" value="F:ATP hydrolysis activity"/>
    <property type="evidence" value="ECO:0007669"/>
    <property type="project" value="InterPro"/>
</dbReference>
<keyword evidence="4" id="KW-1185">Reference proteome</keyword>
<dbReference type="PANTHER" id="PTHR24223">
    <property type="entry name" value="ATP-BINDING CASSETTE SUB-FAMILY C"/>
    <property type="match status" value="1"/>
</dbReference>
<feature type="domain" description="ABC transporter" evidence="3">
    <location>
        <begin position="35"/>
        <end position="73"/>
    </location>
</feature>
<dbReference type="InterPro" id="IPR027417">
    <property type="entry name" value="P-loop_NTPase"/>
</dbReference>
<dbReference type="GO" id="GO:0042626">
    <property type="term" value="F:ATPase-coupled transmembrane transporter activity"/>
    <property type="evidence" value="ECO:0007669"/>
    <property type="project" value="TreeGrafter"/>
</dbReference>
<dbReference type="AlphaFoldDB" id="A0A915J7N9"/>
<dbReference type="InterPro" id="IPR050173">
    <property type="entry name" value="ABC_transporter_C-like"/>
</dbReference>
<evidence type="ECO:0000256" key="1">
    <source>
        <dbReference type="ARBA" id="ARBA00022741"/>
    </source>
</evidence>